<gene>
    <name evidence="3" type="ORF">NFG58_04740</name>
</gene>
<protein>
    <submittedName>
        <fullName evidence="3">Phosphoribosyltransferase family protein</fullName>
    </submittedName>
</protein>
<dbReference type="EMBL" id="CP098827">
    <property type="protein sequence ID" value="XBO72022.1"/>
    <property type="molecule type" value="Genomic_DNA"/>
</dbReference>
<dbReference type="CDD" id="cd06223">
    <property type="entry name" value="PRTases_typeI"/>
    <property type="match status" value="1"/>
</dbReference>
<organism evidence="3">
    <name type="scientific">Halomonas sp. RT37</name>
    <dbReference type="NCBI Taxonomy" id="2950872"/>
    <lineage>
        <taxon>Bacteria</taxon>
        <taxon>Pseudomonadati</taxon>
        <taxon>Pseudomonadota</taxon>
        <taxon>Gammaproteobacteria</taxon>
        <taxon>Oceanospirillales</taxon>
        <taxon>Halomonadaceae</taxon>
        <taxon>Halomonas</taxon>
    </lineage>
</organism>
<name>A0AAU7KKL4_9GAMM</name>
<dbReference type="AlphaFoldDB" id="A0AAU7KKL4"/>
<dbReference type="Pfam" id="PF12500">
    <property type="entry name" value="TRSP"/>
    <property type="match status" value="1"/>
</dbReference>
<dbReference type="GO" id="GO:0016757">
    <property type="term" value="F:glycosyltransferase activity"/>
    <property type="evidence" value="ECO:0007669"/>
    <property type="project" value="UniProtKB-KW"/>
</dbReference>
<proteinExistence type="predicted"/>
<keyword evidence="3" id="KW-0808">Transferase</keyword>
<dbReference type="InterPro" id="IPR000836">
    <property type="entry name" value="PRTase_dom"/>
</dbReference>
<dbReference type="Pfam" id="PF15609">
    <property type="entry name" value="PRTase_2"/>
    <property type="match status" value="1"/>
</dbReference>
<evidence type="ECO:0000313" key="3">
    <source>
        <dbReference type="EMBL" id="XBO72022.1"/>
    </source>
</evidence>
<dbReference type="InterPro" id="IPR041688">
    <property type="entry name" value="PRTase_2"/>
</dbReference>
<evidence type="ECO:0000259" key="2">
    <source>
        <dbReference type="Pfam" id="PF15609"/>
    </source>
</evidence>
<dbReference type="PIRSF" id="PIRSF020967">
    <property type="entry name" value="UCP020967"/>
    <property type="match status" value="1"/>
</dbReference>
<reference evidence="3" key="1">
    <citation type="submission" date="2022-06" db="EMBL/GenBank/DDBJ databases">
        <title>A novel DMS-producing enzyme.</title>
        <authorList>
            <person name="Zhang Y."/>
        </authorList>
    </citation>
    <scope>NUCLEOTIDE SEQUENCE</scope>
    <source>
        <strain evidence="3">RT37</strain>
    </source>
</reference>
<feature type="domain" description="Orotate phosphoribosyltransferase-like" evidence="2">
    <location>
        <begin position="29"/>
        <end position="218"/>
    </location>
</feature>
<evidence type="ECO:0000259" key="1">
    <source>
        <dbReference type="Pfam" id="PF12500"/>
    </source>
</evidence>
<dbReference type="RefSeq" id="WP_348827656.1">
    <property type="nucleotide sequence ID" value="NZ_CP098827.1"/>
</dbReference>
<dbReference type="InterPro" id="IPR029057">
    <property type="entry name" value="PRTase-like"/>
</dbReference>
<dbReference type="SUPFAM" id="SSF53271">
    <property type="entry name" value="PRTase-like"/>
    <property type="match status" value="1"/>
</dbReference>
<accession>A0AAU7KKL4</accession>
<dbReference type="InterPro" id="IPR022537">
    <property type="entry name" value="TRSP_dom"/>
</dbReference>
<sequence>MPITQHSATICAGTLELTLHEQGERLEELLAFGSRLNPRRGYLFISRVLGKHIPVRPTAMDSIHAELASAIQLLGSTAYVVGMAETAVGLGAGVSRHLAATHDDSVFHHTTRFTVATPWIRIREAHSHADTMHLAKLGVEAQAAVSEVQDLVLVDDEITTGRTLAQLARALMIQPELARVKRLHIVSLVSWLSPTARQALLDQLPEMLEVRFIQLMAGEFTFRPCPDFAPSLPDDVDTGFCQAIAHRRHRPLPIENEGLYGKVMSSRQQPPPAMLEALDITPDVPVVVFGMGEYLDAPFRLALQLEQRGQEVLFQSSTRSPIAVADAVTSRIEHAAPDAGGKRHYLYNAPARHLPLAFDGIGRIDLSRELEANHLQSFSRQACP</sequence>
<feature type="domain" description="TRSP" evidence="1">
    <location>
        <begin position="282"/>
        <end position="353"/>
    </location>
</feature>
<dbReference type="Gene3D" id="3.40.50.2020">
    <property type="match status" value="1"/>
</dbReference>
<keyword evidence="3" id="KW-0328">Glycosyltransferase</keyword>
<dbReference type="InterPro" id="IPR011214">
    <property type="entry name" value="UCP020967"/>
</dbReference>